<dbReference type="InterPro" id="IPR029052">
    <property type="entry name" value="Metallo-depent_PP-like"/>
</dbReference>
<keyword evidence="4" id="KW-1185">Reference proteome</keyword>
<evidence type="ECO:0000313" key="4">
    <source>
        <dbReference type="Proteomes" id="UP001066276"/>
    </source>
</evidence>
<dbReference type="Gene3D" id="3.60.21.10">
    <property type="match status" value="1"/>
</dbReference>
<proteinExistence type="predicted"/>
<dbReference type="Pfam" id="PF24384">
    <property type="entry name" value="Ig_TMM62"/>
    <property type="match status" value="1"/>
</dbReference>
<dbReference type="InterPro" id="IPR004843">
    <property type="entry name" value="Calcineurin-like_PHP"/>
</dbReference>
<protein>
    <recommendedName>
        <fullName evidence="5">Transmembrane protein 62</fullName>
    </recommendedName>
</protein>
<feature type="domain" description="TMEM62 Ig-like" evidence="2">
    <location>
        <begin position="250"/>
        <end position="342"/>
    </location>
</feature>
<organism evidence="3 4">
    <name type="scientific">Pleurodeles waltl</name>
    <name type="common">Iberian ribbed newt</name>
    <dbReference type="NCBI Taxonomy" id="8319"/>
    <lineage>
        <taxon>Eukaryota</taxon>
        <taxon>Metazoa</taxon>
        <taxon>Chordata</taxon>
        <taxon>Craniata</taxon>
        <taxon>Vertebrata</taxon>
        <taxon>Euteleostomi</taxon>
        <taxon>Amphibia</taxon>
        <taxon>Batrachia</taxon>
        <taxon>Caudata</taxon>
        <taxon>Salamandroidea</taxon>
        <taxon>Salamandridae</taxon>
        <taxon>Pleurodelinae</taxon>
        <taxon>Pleurodeles</taxon>
    </lineage>
</organism>
<dbReference type="InterPro" id="IPR041871">
    <property type="entry name" value="MPP_TMEM62"/>
</dbReference>
<dbReference type="PANTHER" id="PTHR14795:SF0">
    <property type="entry name" value="TRANSMEMBRANE PROTEIN 62"/>
    <property type="match status" value="1"/>
</dbReference>
<dbReference type="CDD" id="cd07401">
    <property type="entry name" value="MPP_TMEM62_N"/>
    <property type="match status" value="1"/>
</dbReference>
<dbReference type="EMBL" id="JANPWB010000015">
    <property type="protein sequence ID" value="KAJ1092510.1"/>
    <property type="molecule type" value="Genomic_DNA"/>
</dbReference>
<dbReference type="SUPFAM" id="SSF56300">
    <property type="entry name" value="Metallo-dependent phosphatases"/>
    <property type="match status" value="1"/>
</dbReference>
<accession>A0AAV7LXT4</accession>
<dbReference type="Proteomes" id="UP001066276">
    <property type="component" value="Chromosome 11"/>
</dbReference>
<gene>
    <name evidence="3" type="ORF">NDU88_005620</name>
</gene>
<evidence type="ECO:0000259" key="2">
    <source>
        <dbReference type="Pfam" id="PF24384"/>
    </source>
</evidence>
<feature type="domain" description="Calcineurin-like phosphoesterase" evidence="1">
    <location>
        <begin position="2"/>
        <end position="201"/>
    </location>
</feature>
<dbReference type="PANTHER" id="PTHR14795">
    <property type="entry name" value="HELICASE RELATED"/>
    <property type="match status" value="1"/>
</dbReference>
<evidence type="ECO:0008006" key="5">
    <source>
        <dbReference type="Google" id="ProtNLM"/>
    </source>
</evidence>
<dbReference type="Pfam" id="PF00149">
    <property type="entry name" value="Metallophos"/>
    <property type="match status" value="1"/>
</dbReference>
<evidence type="ECO:0000259" key="1">
    <source>
        <dbReference type="Pfam" id="PF00149"/>
    </source>
</evidence>
<dbReference type="AlphaFoldDB" id="A0AAV7LXT4"/>
<evidence type="ECO:0000313" key="3">
    <source>
        <dbReference type="EMBL" id="KAJ1092510.1"/>
    </source>
</evidence>
<reference evidence="3" key="1">
    <citation type="journal article" date="2022" name="bioRxiv">
        <title>Sequencing and chromosome-scale assembly of the giantPleurodeles waltlgenome.</title>
        <authorList>
            <person name="Brown T."/>
            <person name="Elewa A."/>
            <person name="Iarovenko S."/>
            <person name="Subramanian E."/>
            <person name="Araus A.J."/>
            <person name="Petzold A."/>
            <person name="Susuki M."/>
            <person name="Suzuki K.-i.T."/>
            <person name="Hayashi T."/>
            <person name="Toyoda A."/>
            <person name="Oliveira C."/>
            <person name="Osipova E."/>
            <person name="Leigh N.D."/>
            <person name="Simon A."/>
            <person name="Yun M.H."/>
        </authorList>
    </citation>
    <scope>NUCLEOTIDE SEQUENCE</scope>
    <source>
        <strain evidence="3">20211129_DDA</strain>
        <tissue evidence="3">Liver</tissue>
    </source>
</reference>
<dbReference type="InterPro" id="IPR056229">
    <property type="entry name" value="Ig_TMM62"/>
</dbReference>
<comment type="caution">
    <text evidence="3">The sequence shown here is derived from an EMBL/GenBank/DDBJ whole genome shotgun (WGS) entry which is preliminary data.</text>
</comment>
<dbReference type="GO" id="GO:0016787">
    <property type="term" value="F:hydrolase activity"/>
    <property type="evidence" value="ECO:0007669"/>
    <property type="project" value="InterPro"/>
</dbReference>
<name>A0AAV7LXT4_PLEWA</name>
<sequence length="412" mass="46487">MQVSDLHISQFRDPQRTVDFENFCSENIGIIQPSLVLVTGDLTDAKTKDKLGSNQFETEWQTYWDILQRSKVLDSTKWIDVRGNHDAFNIPDFASIRNYYMKYSALRREGSFHYVHSTPFGNYSFICVDATLTPGPKRPYNFFGILNPRQIETLSSLAMQSNRSNLSIWFGHYPTSVIISSFPGIRSVMTSAMAYLCGHLHTLGGLMPVMHSRHSAGTLELELGDWMINRRYRILAIDHDLFNFVDLKFNEWPVALITNPKSAQYSNAAREPLHRISQSTHIRVLAFSKSPITSVLIKIDGHFFGEAVHVSGPLYVLKWTPQKYTGGLHNIEAKVHDAAGRIHNVGHVFTLVEDITLRFGLLPSLILLTDHHVLAQVLFLITVLSQVALITAFRGRSAYIVVPAYSVGVGLK</sequence>